<evidence type="ECO:0000313" key="5">
    <source>
        <dbReference type="Proteomes" id="UP001597110"/>
    </source>
</evidence>
<reference evidence="5" key="1">
    <citation type="journal article" date="2019" name="Int. J. Syst. Evol. Microbiol.">
        <title>The Global Catalogue of Microorganisms (GCM) 10K type strain sequencing project: providing services to taxonomists for standard genome sequencing and annotation.</title>
        <authorList>
            <consortium name="The Broad Institute Genomics Platform"/>
            <consortium name="The Broad Institute Genome Sequencing Center for Infectious Disease"/>
            <person name="Wu L."/>
            <person name="Ma J."/>
        </authorList>
    </citation>
    <scope>NUCLEOTIDE SEQUENCE [LARGE SCALE GENOMIC DNA]</scope>
    <source>
        <strain evidence="5">CCUG 55585</strain>
    </source>
</reference>
<feature type="compositionally biased region" description="Polar residues" evidence="1">
    <location>
        <begin position="658"/>
        <end position="668"/>
    </location>
</feature>
<evidence type="ECO:0000313" key="4">
    <source>
        <dbReference type="EMBL" id="MFD0725008.1"/>
    </source>
</evidence>
<gene>
    <name evidence="4" type="ORF">ACFQ0E_05275</name>
</gene>
<dbReference type="Gene3D" id="3.90.1720.10">
    <property type="entry name" value="endopeptidase domain like (from Nostoc punctiforme)"/>
    <property type="match status" value="1"/>
</dbReference>
<feature type="region of interest" description="Disordered" evidence="1">
    <location>
        <begin position="643"/>
        <end position="674"/>
    </location>
</feature>
<name>A0ABW2YAU1_9GAMM</name>
<feature type="domain" description="Peptidoglycan binding-like" evidence="2">
    <location>
        <begin position="451"/>
        <end position="511"/>
    </location>
</feature>
<accession>A0ABW2YAU1</accession>
<evidence type="ECO:0000259" key="3">
    <source>
        <dbReference type="Pfam" id="PF20410"/>
    </source>
</evidence>
<evidence type="ECO:0000256" key="1">
    <source>
        <dbReference type="SAM" id="MobiDB-lite"/>
    </source>
</evidence>
<dbReference type="InterPro" id="IPR046519">
    <property type="entry name" value="X-Tfes_XVIPCD"/>
</dbReference>
<dbReference type="InterPro" id="IPR036365">
    <property type="entry name" value="PGBD-like_sf"/>
</dbReference>
<dbReference type="InterPro" id="IPR002477">
    <property type="entry name" value="Peptidoglycan-bd-like"/>
</dbReference>
<dbReference type="RefSeq" id="WP_386822634.1">
    <property type="nucleotide sequence ID" value="NZ_JBHTIF010000001.1"/>
</dbReference>
<dbReference type="Proteomes" id="UP001597110">
    <property type="component" value="Unassembled WGS sequence"/>
</dbReference>
<evidence type="ECO:0000259" key="2">
    <source>
        <dbReference type="Pfam" id="PF01471"/>
    </source>
</evidence>
<proteinExistence type="predicted"/>
<organism evidence="4 5">
    <name type="scientific">Lysobacter brunescens</name>
    <dbReference type="NCBI Taxonomy" id="262323"/>
    <lineage>
        <taxon>Bacteria</taxon>
        <taxon>Pseudomonadati</taxon>
        <taxon>Pseudomonadota</taxon>
        <taxon>Gammaproteobacteria</taxon>
        <taxon>Lysobacterales</taxon>
        <taxon>Lysobacteraceae</taxon>
        <taxon>Lysobacter</taxon>
    </lineage>
</organism>
<feature type="compositionally biased region" description="Low complexity" evidence="1">
    <location>
        <begin position="517"/>
        <end position="532"/>
    </location>
</feature>
<keyword evidence="5" id="KW-1185">Reference proteome</keyword>
<dbReference type="InterPro" id="IPR023346">
    <property type="entry name" value="Lysozyme-like_dom_sf"/>
</dbReference>
<feature type="domain" description="X-Tfes XVIPCD" evidence="3">
    <location>
        <begin position="552"/>
        <end position="652"/>
    </location>
</feature>
<dbReference type="EMBL" id="JBHTIF010000001">
    <property type="protein sequence ID" value="MFD0725008.1"/>
    <property type="molecule type" value="Genomic_DNA"/>
</dbReference>
<dbReference type="Pfam" id="PF20410">
    <property type="entry name" value="X-Tfes_XVIPCD"/>
    <property type="match status" value="1"/>
</dbReference>
<feature type="region of interest" description="Disordered" evidence="1">
    <location>
        <begin position="514"/>
        <end position="555"/>
    </location>
</feature>
<dbReference type="Gene3D" id="1.10.101.10">
    <property type="entry name" value="PGBD-like superfamily/PGBD"/>
    <property type="match status" value="1"/>
</dbReference>
<feature type="compositionally biased region" description="Low complexity" evidence="1">
    <location>
        <begin position="199"/>
        <end position="226"/>
    </location>
</feature>
<protein>
    <submittedName>
        <fullName evidence="4">XVIPCD domain-containing protein</fullName>
    </submittedName>
</protein>
<feature type="region of interest" description="Disordered" evidence="1">
    <location>
        <begin position="194"/>
        <end position="232"/>
    </location>
</feature>
<dbReference type="SUPFAM" id="SSF53955">
    <property type="entry name" value="Lysozyme-like"/>
    <property type="match status" value="1"/>
</dbReference>
<dbReference type="InterPro" id="IPR036366">
    <property type="entry name" value="PGBDSf"/>
</dbReference>
<dbReference type="Gene3D" id="1.10.530.10">
    <property type="match status" value="1"/>
</dbReference>
<dbReference type="Pfam" id="PF01471">
    <property type="entry name" value="PG_binding_1"/>
    <property type="match status" value="1"/>
</dbReference>
<comment type="caution">
    <text evidence="4">The sequence shown here is derived from an EMBL/GenBank/DDBJ whole genome shotgun (WGS) entry which is preliminary data.</text>
</comment>
<dbReference type="SUPFAM" id="SSF47090">
    <property type="entry name" value="PGBD-like"/>
    <property type="match status" value="1"/>
</dbReference>
<sequence>MPRDYSKTEVLDIIEKEAKERGIPRDDFLRFAYIETGGRFDETASRGPNGAKGLFQFVPDTARAYGIAGRELDPVANTDAAARLYLDNRQALVNRHARDGRPYLSGSAQPDGLDMYLAHQQGAAGYRSIQTAIATGEFGRDDTRRNILNNISSRDFEKVTGRKYESLSSMSDRDLATSFTTYWDRKFDRIQIPEKNIGPATQANTPSQATPAQTAPTQTPAQTPLQNRPAQEAGKGIELNDAHALTLKYDHVKYAMSGKIAGVSGKNPDQGYVDCSGWVATMQNATMAEINREAGREVFSRADRFSLGNDGAAMIVQKAEQRSGVMLTGAQVTRGALKEGMIIGEDNGPTKWDGGRYKGIDHIVMVVRDPKSGELMVSQSRGGEGVELSSLDRYLERKQANGVKLYATDPLAEARTLLQDRNQSQTQGGAQRAAQPADALADGVLKRGEDGAAVKHLQAQLSTLGYKRQDGQPFNATGHYGENTVAAVAAFQKANGLPATGDADRATRQAIEVQWNQQRTPTQAAPAETTPAKPAPTPAPTQPNATPSSLASPQHPDHALYKQALSNLEQLGPGGGFKSREQMEQAAGALAADAKATGLSRIDHVGRSNNGQGFLIAVQGVNGDPSHPAAKHAYIDYTQATTQTLEQSTRMADAKSTEAPQVAQQAQETQRRGP</sequence>